<dbReference type="RefSeq" id="XP_012894066.1">
    <property type="nucleotide sequence ID" value="XM_013038612.1"/>
</dbReference>
<accession>D8LW29</accession>
<feature type="domain" description="DNA/RNA-binding" evidence="1">
    <location>
        <begin position="153"/>
        <end position="297"/>
    </location>
</feature>
<evidence type="ECO:0000259" key="1">
    <source>
        <dbReference type="Pfam" id="PF10373"/>
    </source>
</evidence>
<dbReference type="EMBL" id="FN668638">
    <property type="protein sequence ID" value="CBK20018.2"/>
    <property type="molecule type" value="Genomic_DNA"/>
</dbReference>
<dbReference type="AlphaFoldDB" id="D8LW29"/>
<sequence>MQCSQQLHQNLQKDVMSVRHGEQRIFKYEKELGKTDDRELLKTIRRRLVALGFALVQCDPLVYREKDIDTLIWNQCYYKEISKQRKMRHMNTEEYLSFLKEGINNYEYMVMKLKKSVSSEHVLCSYSFLIHMGDLFRYIYLEEPKNSESFASSQECYLKAIRCDPTQGNAYHQLAVLASYKRSYCQALYYCIRAITCPSPFSTAFSNIPYHFAENEKNLAKAQSMYPVLNKHHCNEKLLLQFVDCCSHLYHSSPHPSFAASLSQFASTLNWCLEQDKPSSTVMIRMLAIAIFSAEDLWSCFHQEEANCYFLTLPILDGWSLLLTLMTNVIRYTAIPARPSKQQTGIDPHCLGFSLPAFFESSNNPVMAFLPIAEFLELEAAFWKQLGLLRSRLPPVNVEDPSSQPLLEYEADFVTFSPLSDCFRNAHTNPDLPNSHDASHVSIQPHDQTLILYKIHRCIQDLKSHLQSSKRDVSSTPLSPKRIHF</sequence>
<evidence type="ECO:0000313" key="3">
    <source>
        <dbReference type="Proteomes" id="UP000008312"/>
    </source>
</evidence>
<gene>
    <name evidence="2" type="ORF">GSBLH_T00006065001</name>
</gene>
<dbReference type="InterPro" id="IPR018834">
    <property type="entry name" value="DNA/RNA-bd_Est1-type"/>
</dbReference>
<dbReference type="GO" id="GO:0042162">
    <property type="term" value="F:telomeric DNA binding"/>
    <property type="evidence" value="ECO:0007669"/>
    <property type="project" value="TreeGrafter"/>
</dbReference>
<dbReference type="GeneID" id="24922190"/>
<name>D8LW29_BLAHO</name>
<dbReference type="InterPro" id="IPR045153">
    <property type="entry name" value="Est1/Ebs1-like"/>
</dbReference>
<dbReference type="GO" id="GO:0000184">
    <property type="term" value="P:nuclear-transcribed mRNA catabolic process, nonsense-mediated decay"/>
    <property type="evidence" value="ECO:0007669"/>
    <property type="project" value="TreeGrafter"/>
</dbReference>
<dbReference type="PANTHER" id="PTHR15696">
    <property type="entry name" value="SMG-7 SUPPRESSOR WITH MORPHOLOGICAL EFFECT ON GENITALIA PROTEIN 7"/>
    <property type="match status" value="1"/>
</dbReference>
<dbReference type="GO" id="GO:0070034">
    <property type="term" value="F:telomerase RNA binding"/>
    <property type="evidence" value="ECO:0007669"/>
    <property type="project" value="TreeGrafter"/>
</dbReference>
<dbReference type="PANTHER" id="PTHR15696:SF0">
    <property type="entry name" value="TELOMERASE-BINDING PROTEIN EST1A"/>
    <property type="match status" value="1"/>
</dbReference>
<keyword evidence="3" id="KW-1185">Reference proteome</keyword>
<dbReference type="InterPro" id="IPR011990">
    <property type="entry name" value="TPR-like_helical_dom_sf"/>
</dbReference>
<dbReference type="Proteomes" id="UP000008312">
    <property type="component" value="Unassembled WGS sequence"/>
</dbReference>
<dbReference type="Pfam" id="PF10373">
    <property type="entry name" value="EST1_DNA_bind"/>
    <property type="match status" value="1"/>
</dbReference>
<organism evidence="2">
    <name type="scientific">Blastocystis hominis</name>
    <dbReference type="NCBI Taxonomy" id="12968"/>
    <lineage>
        <taxon>Eukaryota</taxon>
        <taxon>Sar</taxon>
        <taxon>Stramenopiles</taxon>
        <taxon>Bigyra</taxon>
        <taxon>Opalozoa</taxon>
        <taxon>Opalinata</taxon>
        <taxon>Blastocystidae</taxon>
        <taxon>Blastocystis</taxon>
    </lineage>
</organism>
<protein>
    <recommendedName>
        <fullName evidence="1">DNA/RNA-binding domain-containing protein</fullName>
    </recommendedName>
</protein>
<evidence type="ECO:0000313" key="2">
    <source>
        <dbReference type="EMBL" id="CBK20018.2"/>
    </source>
</evidence>
<reference evidence="2" key="1">
    <citation type="submission" date="2010-02" db="EMBL/GenBank/DDBJ databases">
        <title>Sequencing and annotation of the Blastocystis hominis genome.</title>
        <authorList>
            <person name="Wincker P."/>
        </authorList>
    </citation>
    <scope>NUCLEOTIDE SEQUENCE</scope>
    <source>
        <strain evidence="2">Singapore isolate B</strain>
    </source>
</reference>
<proteinExistence type="predicted"/>
<dbReference type="SUPFAM" id="SSF48452">
    <property type="entry name" value="TPR-like"/>
    <property type="match status" value="1"/>
</dbReference>
<dbReference type="OrthoDB" id="69928at2759"/>
<dbReference type="Gene3D" id="1.25.40.10">
    <property type="entry name" value="Tetratricopeptide repeat domain"/>
    <property type="match status" value="1"/>
</dbReference>
<dbReference type="InParanoid" id="D8LW29"/>
<dbReference type="GO" id="GO:0005697">
    <property type="term" value="C:telomerase holoenzyme complex"/>
    <property type="evidence" value="ECO:0007669"/>
    <property type="project" value="TreeGrafter"/>
</dbReference>